<feature type="transmembrane region" description="Helical" evidence="1">
    <location>
        <begin position="482"/>
        <end position="500"/>
    </location>
</feature>
<keyword evidence="3" id="KW-1185">Reference proteome</keyword>
<keyword evidence="1" id="KW-0812">Transmembrane</keyword>
<dbReference type="RefSeq" id="WP_285273917.1">
    <property type="nucleotide sequence ID" value="NZ_JASNVW010000003.1"/>
</dbReference>
<reference evidence="2 3" key="1">
    <citation type="submission" date="2023-05" db="EMBL/GenBank/DDBJ databases">
        <title>A new hyperthermophilic archaea 'Ignisphaera cupida' sp. nov. and description of the family 'Ignisphaeraceae' fam. nov.</title>
        <authorList>
            <person name="Podosokorskaya O.A."/>
            <person name="Elcheninov A.G."/>
            <person name="Klukina A."/>
            <person name="Merkel A.Y."/>
        </authorList>
    </citation>
    <scope>NUCLEOTIDE SEQUENCE [LARGE SCALE GENOMIC DNA]</scope>
    <source>
        <strain evidence="2 3">4213-co</strain>
    </source>
</reference>
<evidence type="ECO:0000256" key="1">
    <source>
        <dbReference type="SAM" id="Phobius"/>
    </source>
</evidence>
<dbReference type="SUPFAM" id="SSF82171">
    <property type="entry name" value="DPP6 N-terminal domain-like"/>
    <property type="match status" value="1"/>
</dbReference>
<sequence>MNWFVYSNPSPLDEKPFSVCLLGNYIYVVGYDATKINSGYRIEKRLRDNGELVKVWQYNPTVREDVLFDCLVLNSTIYVVGVEGVLIFPSAVDFGTVVIISLDPDLNMLKYFKTNITGFASSITTDGLYIYVGGFYVKGVDRGMFIAKFNQRLELVKLVFYNPSPVGDYIYQIKYDRISDAIWIVGVESEMYALIAYVDRDLTYKEPVRVLSKSITGYAISIDFDGNGNKYVLTYGLMGDRFTGFVKLDKNNNLVATSSKYYGDRVVWAWGVLYVIQTGQKVVVTALDSNLNEVYTYTVNESTYCSQYLLLGNVAFDENNLYFATGICPAGNSGWGIYSIKLAIQLRYRTVTEMRIFIVTRTVEKTATVTSTVVLPTTITKTVEQTIVQTQTIEKINIVTLPQNFTETTTITQTVSASAFVTITSTVTRNVETTVYRTIEKTLTKTPLLTTTVTVATQKTVTQTATIITMFHENVNSVRENILLLIVITSLVATGLVIVLRKARC</sequence>
<evidence type="ECO:0000313" key="3">
    <source>
        <dbReference type="Proteomes" id="UP001529235"/>
    </source>
</evidence>
<dbReference type="AlphaFoldDB" id="A0ABD4Z7N5"/>
<dbReference type="EMBL" id="JASNVW010000003">
    <property type="protein sequence ID" value="MDK6028933.1"/>
    <property type="molecule type" value="Genomic_DNA"/>
</dbReference>
<comment type="caution">
    <text evidence="2">The sequence shown here is derived from an EMBL/GenBank/DDBJ whole genome shotgun (WGS) entry which is preliminary data.</text>
</comment>
<dbReference type="Proteomes" id="UP001529235">
    <property type="component" value="Unassembled WGS sequence"/>
</dbReference>
<accession>A0ABD4Z7N5</accession>
<name>A0ABD4Z7N5_9CREN</name>
<proteinExistence type="predicted"/>
<protein>
    <submittedName>
        <fullName evidence="2">Uncharacterized protein</fullName>
    </submittedName>
</protein>
<organism evidence="2 3">
    <name type="scientific">Ignisphaera cupida</name>
    <dbReference type="NCBI Taxonomy" id="3050454"/>
    <lineage>
        <taxon>Archaea</taxon>
        <taxon>Thermoproteota</taxon>
        <taxon>Thermoprotei</taxon>
        <taxon>Desulfurococcales</taxon>
        <taxon>Desulfurococcaceae</taxon>
        <taxon>Ignisphaera</taxon>
    </lineage>
</organism>
<keyword evidence="1" id="KW-1133">Transmembrane helix</keyword>
<evidence type="ECO:0000313" key="2">
    <source>
        <dbReference type="EMBL" id="MDK6028933.1"/>
    </source>
</evidence>
<gene>
    <name evidence="2" type="ORF">QPL79_06115</name>
</gene>
<keyword evidence="1" id="KW-0472">Membrane</keyword>